<dbReference type="EMBL" id="KN833703">
    <property type="protein sequence ID" value="KIK26237.1"/>
    <property type="molecule type" value="Genomic_DNA"/>
</dbReference>
<evidence type="ECO:0000313" key="2">
    <source>
        <dbReference type="EMBL" id="KIK26237.1"/>
    </source>
</evidence>
<gene>
    <name evidence="2" type="ORF">PISMIDRAFT_287597</name>
</gene>
<proteinExistence type="predicted"/>
<reference evidence="3" key="2">
    <citation type="submission" date="2015-01" db="EMBL/GenBank/DDBJ databases">
        <title>Evolutionary Origins and Diversification of the Mycorrhizal Mutualists.</title>
        <authorList>
            <consortium name="DOE Joint Genome Institute"/>
            <consortium name="Mycorrhizal Genomics Consortium"/>
            <person name="Kohler A."/>
            <person name="Kuo A."/>
            <person name="Nagy L.G."/>
            <person name="Floudas D."/>
            <person name="Copeland A."/>
            <person name="Barry K.W."/>
            <person name="Cichocki N."/>
            <person name="Veneault-Fourrey C."/>
            <person name="LaButti K."/>
            <person name="Lindquist E.A."/>
            <person name="Lipzen A."/>
            <person name="Lundell T."/>
            <person name="Morin E."/>
            <person name="Murat C."/>
            <person name="Riley R."/>
            <person name="Ohm R."/>
            <person name="Sun H."/>
            <person name="Tunlid A."/>
            <person name="Henrissat B."/>
            <person name="Grigoriev I.V."/>
            <person name="Hibbett D.S."/>
            <person name="Martin F."/>
        </authorList>
    </citation>
    <scope>NUCLEOTIDE SEQUENCE [LARGE SCALE GENOMIC DNA]</scope>
    <source>
        <strain evidence="3">441</strain>
    </source>
</reference>
<dbReference type="AlphaFoldDB" id="A0A0C9ZVI4"/>
<organism evidence="2 3">
    <name type="scientific">Pisolithus microcarpus 441</name>
    <dbReference type="NCBI Taxonomy" id="765257"/>
    <lineage>
        <taxon>Eukaryota</taxon>
        <taxon>Fungi</taxon>
        <taxon>Dikarya</taxon>
        <taxon>Basidiomycota</taxon>
        <taxon>Agaricomycotina</taxon>
        <taxon>Agaricomycetes</taxon>
        <taxon>Agaricomycetidae</taxon>
        <taxon>Boletales</taxon>
        <taxon>Sclerodermatineae</taxon>
        <taxon>Pisolithaceae</taxon>
        <taxon>Pisolithus</taxon>
    </lineage>
</organism>
<feature type="region of interest" description="Disordered" evidence="1">
    <location>
        <begin position="212"/>
        <end position="271"/>
    </location>
</feature>
<evidence type="ECO:0000313" key="3">
    <source>
        <dbReference type="Proteomes" id="UP000054018"/>
    </source>
</evidence>
<feature type="region of interest" description="Disordered" evidence="1">
    <location>
        <begin position="1"/>
        <end position="23"/>
    </location>
</feature>
<dbReference type="OrthoDB" id="2662725at2759"/>
<evidence type="ECO:0000256" key="1">
    <source>
        <dbReference type="SAM" id="MobiDB-lite"/>
    </source>
</evidence>
<feature type="region of interest" description="Disordered" evidence="1">
    <location>
        <begin position="101"/>
        <end position="180"/>
    </location>
</feature>
<reference evidence="2 3" key="1">
    <citation type="submission" date="2014-04" db="EMBL/GenBank/DDBJ databases">
        <authorList>
            <consortium name="DOE Joint Genome Institute"/>
            <person name="Kuo A."/>
            <person name="Kohler A."/>
            <person name="Costa M.D."/>
            <person name="Nagy L.G."/>
            <person name="Floudas D."/>
            <person name="Copeland A."/>
            <person name="Barry K.W."/>
            <person name="Cichocki N."/>
            <person name="Veneault-Fourrey C."/>
            <person name="LaButti K."/>
            <person name="Lindquist E.A."/>
            <person name="Lipzen A."/>
            <person name="Lundell T."/>
            <person name="Morin E."/>
            <person name="Murat C."/>
            <person name="Sun H."/>
            <person name="Tunlid A."/>
            <person name="Henrissat B."/>
            <person name="Grigoriev I.V."/>
            <person name="Hibbett D.S."/>
            <person name="Martin F."/>
            <person name="Nordberg H.P."/>
            <person name="Cantor M.N."/>
            <person name="Hua S.X."/>
        </authorList>
    </citation>
    <scope>NUCLEOTIDE SEQUENCE [LARGE SCALE GENOMIC DNA]</scope>
    <source>
        <strain evidence="2 3">441</strain>
    </source>
</reference>
<name>A0A0C9ZVI4_9AGAM</name>
<dbReference type="HOGENOM" id="CLU_1027184_0_0_1"/>
<protein>
    <submittedName>
        <fullName evidence="2">Uncharacterized protein</fullName>
    </submittedName>
</protein>
<accession>A0A0C9ZVI4</accession>
<feature type="compositionally biased region" description="Polar residues" evidence="1">
    <location>
        <begin position="151"/>
        <end position="162"/>
    </location>
</feature>
<dbReference type="Proteomes" id="UP000054018">
    <property type="component" value="Unassembled WGS sequence"/>
</dbReference>
<keyword evidence="3" id="KW-1185">Reference proteome</keyword>
<sequence length="271" mass="30136">MSRATRPVPTPVEMETPNSIHSRAAREENRSLDHLTHPDHRHAVYGVIPQHSHVPHHTHIRPPRPLASRPLPSQVHPVVYVHRQTEELREPRGVASEQLIVPRTPPTDGNNDNQFPPAFHSLGSSLFHMDGSRPRVPQADIGTRLHASEAGPNSSLTPSALSSLVHPTPPSSTYVTSRADAPSTLSSIQNEMAIRNNHQFATNLTIEHTEMPHQPVHPDATGYSHVPPQADTARSRGQDTNVRWRMRSSSIPVRDDVSRQNTGPMYPWMAQ</sequence>